<gene>
    <name evidence="1" type="ORF">EHRUM3_03550</name>
</gene>
<accession>A0A170SM52</accession>
<protein>
    <submittedName>
        <fullName evidence="1">Integral membrane protein</fullName>
    </submittedName>
</protein>
<dbReference type="EMBL" id="BDDM01000112">
    <property type="protein sequence ID" value="GAT78142.1"/>
    <property type="molecule type" value="Genomic_DNA"/>
</dbReference>
<feature type="non-terminal residue" evidence="1">
    <location>
        <position position="37"/>
    </location>
</feature>
<evidence type="ECO:0000313" key="2">
    <source>
        <dbReference type="Proteomes" id="UP000092731"/>
    </source>
</evidence>
<organism evidence="1 2">
    <name type="scientific">Ehrlichia ruminantium</name>
    <name type="common">heartwater rickettsia</name>
    <name type="synonym">Cowdria ruminantium</name>
    <dbReference type="NCBI Taxonomy" id="779"/>
    <lineage>
        <taxon>Bacteria</taxon>
        <taxon>Pseudomonadati</taxon>
        <taxon>Pseudomonadota</taxon>
        <taxon>Alphaproteobacteria</taxon>
        <taxon>Rickettsiales</taxon>
        <taxon>Anaplasmataceae</taxon>
        <taxon>Ehrlichia</taxon>
    </lineage>
</organism>
<name>A0A170SM52_EHRRU</name>
<evidence type="ECO:0000313" key="1">
    <source>
        <dbReference type="EMBL" id="GAT78142.1"/>
    </source>
</evidence>
<reference evidence="2" key="1">
    <citation type="submission" date="2016-05" db="EMBL/GenBank/DDBJ databases">
        <title>Draft genome sequences of four strains of Ehrlichia ruminantium, a tick-borne pathogen of ruminants, isolated from Zimbabwe, The Gambia and Ghana.</title>
        <authorList>
            <person name="Nakao R."/>
            <person name="Jongejan F."/>
            <person name="Sugimoto C."/>
        </authorList>
    </citation>
    <scope>NUCLEOTIDE SEQUENCE [LARGE SCALE GENOMIC DNA]</scope>
    <source>
        <strain evidence="2">Pokoase 417</strain>
    </source>
</reference>
<sequence>MIFSTLELDARMSLQLIKLRISVVKNVFGKIEEMLSS</sequence>
<dbReference type="AlphaFoldDB" id="A0A170SM52"/>
<comment type="caution">
    <text evidence="1">The sequence shown here is derived from an EMBL/GenBank/DDBJ whole genome shotgun (WGS) entry which is preliminary data.</text>
</comment>
<dbReference type="Proteomes" id="UP000092731">
    <property type="component" value="Unassembled WGS sequence"/>
</dbReference>
<proteinExistence type="predicted"/>